<evidence type="ECO:0000313" key="2">
    <source>
        <dbReference type="EMBL" id="GIY20949.1"/>
    </source>
</evidence>
<dbReference type="EMBL" id="BPLQ01006238">
    <property type="protein sequence ID" value="GIY20949.1"/>
    <property type="molecule type" value="Genomic_DNA"/>
</dbReference>
<name>A0AAV4RK61_9ARAC</name>
<organism evidence="2 3">
    <name type="scientific">Caerostris darwini</name>
    <dbReference type="NCBI Taxonomy" id="1538125"/>
    <lineage>
        <taxon>Eukaryota</taxon>
        <taxon>Metazoa</taxon>
        <taxon>Ecdysozoa</taxon>
        <taxon>Arthropoda</taxon>
        <taxon>Chelicerata</taxon>
        <taxon>Arachnida</taxon>
        <taxon>Araneae</taxon>
        <taxon>Araneomorphae</taxon>
        <taxon>Entelegynae</taxon>
        <taxon>Araneoidea</taxon>
        <taxon>Araneidae</taxon>
        <taxon>Caerostris</taxon>
    </lineage>
</organism>
<proteinExistence type="predicted"/>
<accession>A0AAV4RK61</accession>
<keyword evidence="3" id="KW-1185">Reference proteome</keyword>
<dbReference type="AlphaFoldDB" id="A0AAV4RK61"/>
<feature type="region of interest" description="Disordered" evidence="1">
    <location>
        <begin position="48"/>
        <end position="111"/>
    </location>
</feature>
<gene>
    <name evidence="2" type="ORF">CDAR_582441</name>
</gene>
<evidence type="ECO:0000256" key="1">
    <source>
        <dbReference type="SAM" id="MobiDB-lite"/>
    </source>
</evidence>
<protein>
    <submittedName>
        <fullName evidence="2">Uncharacterized protein</fullName>
    </submittedName>
</protein>
<sequence length="137" mass="15676">MLPWAYDRNLLQTALHLKEIKLLAQRNNPPPHPQEKNDKKINIKKAKTQYLTNKRRLKNPGQASYAFDTPSSGNKTKVPKPRRDRGSPFLRFDSSRSASGRLPRCENDSFLSKPENLFRVHNFSSTGNLSDDSLSLK</sequence>
<comment type="caution">
    <text evidence="2">The sequence shown here is derived from an EMBL/GenBank/DDBJ whole genome shotgun (WGS) entry which is preliminary data.</text>
</comment>
<feature type="compositionally biased region" description="Basic residues" evidence="1">
    <location>
        <begin position="48"/>
        <end position="58"/>
    </location>
</feature>
<evidence type="ECO:0000313" key="3">
    <source>
        <dbReference type="Proteomes" id="UP001054837"/>
    </source>
</evidence>
<dbReference type="Proteomes" id="UP001054837">
    <property type="component" value="Unassembled WGS sequence"/>
</dbReference>
<reference evidence="2 3" key="1">
    <citation type="submission" date="2021-06" db="EMBL/GenBank/DDBJ databases">
        <title>Caerostris darwini draft genome.</title>
        <authorList>
            <person name="Kono N."/>
            <person name="Arakawa K."/>
        </authorList>
    </citation>
    <scope>NUCLEOTIDE SEQUENCE [LARGE SCALE GENOMIC DNA]</scope>
</reference>